<comment type="caution">
    <text evidence="2">The sequence shown here is derived from an EMBL/GenBank/DDBJ whole genome shotgun (WGS) entry which is preliminary data.</text>
</comment>
<feature type="region of interest" description="Disordered" evidence="1">
    <location>
        <begin position="453"/>
        <end position="472"/>
    </location>
</feature>
<feature type="region of interest" description="Disordered" evidence="1">
    <location>
        <begin position="499"/>
        <end position="528"/>
    </location>
</feature>
<dbReference type="AlphaFoldDB" id="A0A9P7JNG1"/>
<name>A0A9P7JNG1_9AGAM</name>
<protein>
    <submittedName>
        <fullName evidence="2">Uncharacterized protein</fullName>
    </submittedName>
</protein>
<reference evidence="2" key="1">
    <citation type="journal article" date="2020" name="New Phytol.">
        <title>Comparative genomics reveals dynamic genome evolution in host specialist ectomycorrhizal fungi.</title>
        <authorList>
            <person name="Lofgren L.A."/>
            <person name="Nguyen N.H."/>
            <person name="Vilgalys R."/>
            <person name="Ruytinx J."/>
            <person name="Liao H.L."/>
            <person name="Branco S."/>
            <person name="Kuo A."/>
            <person name="LaButti K."/>
            <person name="Lipzen A."/>
            <person name="Andreopoulos W."/>
            <person name="Pangilinan J."/>
            <person name="Riley R."/>
            <person name="Hundley H."/>
            <person name="Na H."/>
            <person name="Barry K."/>
            <person name="Grigoriev I.V."/>
            <person name="Stajich J.E."/>
            <person name="Kennedy P.G."/>
        </authorList>
    </citation>
    <scope>NUCLEOTIDE SEQUENCE</scope>
    <source>
        <strain evidence="2">FC423</strain>
    </source>
</reference>
<evidence type="ECO:0000313" key="2">
    <source>
        <dbReference type="EMBL" id="KAG2092148.1"/>
    </source>
</evidence>
<accession>A0A9P7JNG1</accession>
<gene>
    <name evidence="2" type="ORF">F5147DRAFT_779769</name>
</gene>
<proteinExistence type="predicted"/>
<organism evidence="2 3">
    <name type="scientific">Suillus discolor</name>
    <dbReference type="NCBI Taxonomy" id="1912936"/>
    <lineage>
        <taxon>Eukaryota</taxon>
        <taxon>Fungi</taxon>
        <taxon>Dikarya</taxon>
        <taxon>Basidiomycota</taxon>
        <taxon>Agaricomycotina</taxon>
        <taxon>Agaricomycetes</taxon>
        <taxon>Agaricomycetidae</taxon>
        <taxon>Boletales</taxon>
        <taxon>Suillineae</taxon>
        <taxon>Suillaceae</taxon>
        <taxon>Suillus</taxon>
    </lineage>
</organism>
<dbReference type="Proteomes" id="UP000823399">
    <property type="component" value="Unassembled WGS sequence"/>
</dbReference>
<dbReference type="OrthoDB" id="3224221at2759"/>
<feature type="compositionally biased region" description="Acidic residues" evidence="1">
    <location>
        <begin position="457"/>
        <end position="466"/>
    </location>
</feature>
<evidence type="ECO:0000313" key="3">
    <source>
        <dbReference type="Proteomes" id="UP000823399"/>
    </source>
</evidence>
<keyword evidence="3" id="KW-1185">Reference proteome</keyword>
<dbReference type="RefSeq" id="XP_041286781.1">
    <property type="nucleotide sequence ID" value="XM_041442354.1"/>
</dbReference>
<sequence length="825" mass="93558">MLQSSTPVIPFYESEGPPQALLLLTYHTEMFCPTLSFVLISPQEEMIFSTLPLRVLTLTPSRIFTTMSRATTPICSRASTPKVTKLVSFSEEQFTQNSESEKVSTYSSLSSISSKDSKILKPEGEAGRPGRGGYNLEKALNWDVDHFKDLKEYIHRSINKHCDVDKSKKLQAAAALQEVHREAPDQIWRHNQMSHLMSFFSSDDPAPEVVESHPLNELHSPSTHMYPPPPASTTLATPAISSSKGCVMELDNPWQSVRRTRDDDEQQLNKVFLKEIAQSSKLREDVRELHFSKHDLLLRKCHVQITSNVRESDMQLAIAQYQQQNQYLQRDNANALASLDQNHRKEVAELQNNMALGLHKAQTKTRAEIEHLLAEKEAQFDCKMCLAKDRFLADNEAELAHLDAKYSSKINSLDSQLRHVNTASPASTPAWRHFVGKKPMATCTNIIGFLPIPDSSSESDTDEEPQTESLPLTSLLGDVPIVNATVSMLAEVLAKVLQTPQMTSPRGPHSRRKPPKPPVESFTDTQRQDNKANVRELFRTAFHATKDEEYMLHVSVSREAILSFAHGMGPGPDPLAMQWDMATTHNSEWNQKVIDLLCSQYATSQETNRWARRSSQSIRDDITLKFSQCHKCWRKAQPLTLSDGTCETMQQVGDQLVDQTNERLRLARVLTRRATLLTRSSKLEKKVTSTLLSDRNATGKDDQAVWAYLQSIMENLGKDGMSSDESEHEDRDIQVFRQKSMPWRADFSQEMQIIDQQHLMGATIFTPHGSKPTKRLHNINRESSRIPIEGLPRAFYNASWLTDQRPSFTVSKKKFQRMEIIVARQ</sequence>
<dbReference type="GeneID" id="64704613"/>
<evidence type="ECO:0000256" key="1">
    <source>
        <dbReference type="SAM" id="MobiDB-lite"/>
    </source>
</evidence>
<dbReference type="EMBL" id="JABBWM010000092">
    <property type="protein sequence ID" value="KAG2092148.1"/>
    <property type="molecule type" value="Genomic_DNA"/>
</dbReference>